<reference evidence="1" key="1">
    <citation type="submission" date="2018-11" db="EMBL/GenBank/DDBJ databases">
        <authorList>
            <person name="Alioto T."/>
            <person name="Alioto T."/>
        </authorList>
    </citation>
    <scope>NUCLEOTIDE SEQUENCE</scope>
</reference>
<dbReference type="InterPro" id="IPR043128">
    <property type="entry name" value="Rev_trsase/Diguanyl_cyclase"/>
</dbReference>
<gene>
    <name evidence="1" type="ORF">MGAL_10B028057</name>
</gene>
<organism evidence="1 2">
    <name type="scientific">Mytilus galloprovincialis</name>
    <name type="common">Mediterranean mussel</name>
    <dbReference type="NCBI Taxonomy" id="29158"/>
    <lineage>
        <taxon>Eukaryota</taxon>
        <taxon>Metazoa</taxon>
        <taxon>Spiralia</taxon>
        <taxon>Lophotrochozoa</taxon>
        <taxon>Mollusca</taxon>
        <taxon>Bivalvia</taxon>
        <taxon>Autobranchia</taxon>
        <taxon>Pteriomorphia</taxon>
        <taxon>Mytilida</taxon>
        <taxon>Mytiloidea</taxon>
        <taxon>Mytilidae</taxon>
        <taxon>Mytilinae</taxon>
        <taxon>Mytilus</taxon>
    </lineage>
</organism>
<dbReference type="InterPro" id="IPR050951">
    <property type="entry name" value="Retrovirus_Pol_polyprotein"/>
</dbReference>
<dbReference type="EMBL" id="UYJE01005783">
    <property type="protein sequence ID" value="VDI40351.1"/>
    <property type="molecule type" value="Genomic_DNA"/>
</dbReference>
<dbReference type="PANTHER" id="PTHR37984:SF14">
    <property type="entry name" value="RIBONUCLEASE H"/>
    <property type="match status" value="1"/>
</dbReference>
<proteinExistence type="predicted"/>
<comment type="caution">
    <text evidence="1">The sequence shown here is derived from an EMBL/GenBank/DDBJ whole genome shotgun (WGS) entry which is preliminary data.</text>
</comment>
<accession>A0A8B6EVE0</accession>
<name>A0A8B6EVE0_MYTGA</name>
<dbReference type="Gene3D" id="3.10.10.10">
    <property type="entry name" value="HIV Type 1 Reverse Transcriptase, subunit A, domain 1"/>
    <property type="match status" value="1"/>
</dbReference>
<dbReference type="PANTHER" id="PTHR37984">
    <property type="entry name" value="PROTEIN CBG26694"/>
    <property type="match status" value="1"/>
</dbReference>
<dbReference type="InterPro" id="IPR043502">
    <property type="entry name" value="DNA/RNA_pol_sf"/>
</dbReference>
<sequence>MKDNVKPVFMKARPIPYALRPKVEQELDRLEEEGIITKVPTSEWATPIVPVVKKSGGVRICGDFKVTINQQLQVDQYPLPRIDDIFASLSGGEKYSKIDLRQGIFTARDERRIKEVLDYKYA</sequence>
<evidence type="ECO:0000313" key="1">
    <source>
        <dbReference type="EMBL" id="VDI40351.1"/>
    </source>
</evidence>
<dbReference type="OrthoDB" id="10056300at2759"/>
<protein>
    <recommendedName>
        <fullName evidence="3">Reverse transcriptase domain-containing protein</fullName>
    </recommendedName>
</protein>
<dbReference type="Proteomes" id="UP000596742">
    <property type="component" value="Unassembled WGS sequence"/>
</dbReference>
<dbReference type="AlphaFoldDB" id="A0A8B6EVE0"/>
<dbReference type="SUPFAM" id="SSF56672">
    <property type="entry name" value="DNA/RNA polymerases"/>
    <property type="match status" value="1"/>
</dbReference>
<keyword evidence="2" id="KW-1185">Reference proteome</keyword>
<evidence type="ECO:0008006" key="3">
    <source>
        <dbReference type="Google" id="ProtNLM"/>
    </source>
</evidence>
<dbReference type="Gene3D" id="3.30.70.270">
    <property type="match status" value="1"/>
</dbReference>
<evidence type="ECO:0000313" key="2">
    <source>
        <dbReference type="Proteomes" id="UP000596742"/>
    </source>
</evidence>